<feature type="region of interest" description="Disordered" evidence="1">
    <location>
        <begin position="44"/>
        <end position="80"/>
    </location>
</feature>
<evidence type="ECO:0000313" key="2">
    <source>
        <dbReference type="EMBL" id="GAA3620804.1"/>
    </source>
</evidence>
<organism evidence="2 3">
    <name type="scientific">Microlunatus ginsengisoli</name>
    <dbReference type="NCBI Taxonomy" id="363863"/>
    <lineage>
        <taxon>Bacteria</taxon>
        <taxon>Bacillati</taxon>
        <taxon>Actinomycetota</taxon>
        <taxon>Actinomycetes</taxon>
        <taxon>Propionibacteriales</taxon>
        <taxon>Propionibacteriaceae</taxon>
        <taxon>Microlunatus</taxon>
    </lineage>
</organism>
<accession>A0ABP6ZZ81</accession>
<evidence type="ECO:0000256" key="1">
    <source>
        <dbReference type="SAM" id="MobiDB-lite"/>
    </source>
</evidence>
<reference evidence="3" key="1">
    <citation type="journal article" date="2019" name="Int. J. Syst. Evol. Microbiol.">
        <title>The Global Catalogue of Microorganisms (GCM) 10K type strain sequencing project: providing services to taxonomists for standard genome sequencing and annotation.</title>
        <authorList>
            <consortium name="The Broad Institute Genomics Platform"/>
            <consortium name="The Broad Institute Genome Sequencing Center for Infectious Disease"/>
            <person name="Wu L."/>
            <person name="Ma J."/>
        </authorList>
    </citation>
    <scope>NUCLEOTIDE SEQUENCE [LARGE SCALE GENOMIC DNA]</scope>
    <source>
        <strain evidence="3">JCM 16929</strain>
    </source>
</reference>
<evidence type="ECO:0000313" key="3">
    <source>
        <dbReference type="Proteomes" id="UP001501490"/>
    </source>
</evidence>
<comment type="caution">
    <text evidence="2">The sequence shown here is derived from an EMBL/GenBank/DDBJ whole genome shotgun (WGS) entry which is preliminary data.</text>
</comment>
<keyword evidence="3" id="KW-1185">Reference proteome</keyword>
<name>A0ABP6ZZ81_9ACTN</name>
<dbReference type="Proteomes" id="UP001501490">
    <property type="component" value="Unassembled WGS sequence"/>
</dbReference>
<proteinExistence type="predicted"/>
<sequence>MTRDQVLDQMELRGGTQTMSNKRNAVNTALYRAVEKKRLQKVGDMFAPPPVGETSDDPTTTEGHPSSGSFTDLVEVGISA</sequence>
<feature type="compositionally biased region" description="Polar residues" evidence="1">
    <location>
        <begin position="57"/>
        <end position="70"/>
    </location>
</feature>
<gene>
    <name evidence="2" type="ORF">GCM10022236_23780</name>
</gene>
<dbReference type="EMBL" id="BAABAB010000016">
    <property type="protein sequence ID" value="GAA3620804.1"/>
    <property type="molecule type" value="Genomic_DNA"/>
</dbReference>
<protein>
    <submittedName>
        <fullName evidence="2">Uncharacterized protein</fullName>
    </submittedName>
</protein>